<dbReference type="PANTHER" id="PTHR13505">
    <property type="entry name" value="TRANSMEMBRANE PROTEIN 208"/>
    <property type="match status" value="1"/>
</dbReference>
<evidence type="ECO:0000256" key="3">
    <source>
        <dbReference type="ARBA" id="ARBA00015033"/>
    </source>
</evidence>
<evidence type="ECO:0000313" key="10">
    <source>
        <dbReference type="Proteomes" id="UP000708208"/>
    </source>
</evidence>
<comment type="subcellular location">
    <subcellularLocation>
        <location evidence="1">Endoplasmic reticulum membrane</location>
        <topology evidence="1">Multi-pass membrane protein</topology>
    </subcellularLocation>
</comment>
<comment type="similarity">
    <text evidence="2">Belongs to the TMEM208 family.</text>
</comment>
<dbReference type="AlphaFoldDB" id="A0A8J2PF46"/>
<evidence type="ECO:0000256" key="5">
    <source>
        <dbReference type="ARBA" id="ARBA00022824"/>
    </source>
</evidence>
<keyword evidence="4 8" id="KW-0812">Transmembrane</keyword>
<proteinExistence type="inferred from homology"/>
<dbReference type="GO" id="GO:0005789">
    <property type="term" value="C:endoplasmic reticulum membrane"/>
    <property type="evidence" value="ECO:0007669"/>
    <property type="project" value="UniProtKB-SubCell"/>
</dbReference>
<evidence type="ECO:0000256" key="1">
    <source>
        <dbReference type="ARBA" id="ARBA00004477"/>
    </source>
</evidence>
<feature type="transmembrane region" description="Helical" evidence="8">
    <location>
        <begin position="26"/>
        <end position="45"/>
    </location>
</feature>
<dbReference type="EMBL" id="CAJVCH010452713">
    <property type="protein sequence ID" value="CAG7819553.1"/>
    <property type="molecule type" value="Genomic_DNA"/>
</dbReference>
<dbReference type="OrthoDB" id="10012212at2759"/>
<dbReference type="Proteomes" id="UP000708208">
    <property type="component" value="Unassembled WGS sequence"/>
</dbReference>
<evidence type="ECO:0000256" key="2">
    <source>
        <dbReference type="ARBA" id="ARBA00009950"/>
    </source>
</evidence>
<comment type="caution">
    <text evidence="9">The sequence shown here is derived from an EMBL/GenBank/DDBJ whole genome shotgun (WGS) entry which is preliminary data.</text>
</comment>
<evidence type="ECO:0000256" key="7">
    <source>
        <dbReference type="ARBA" id="ARBA00023136"/>
    </source>
</evidence>
<gene>
    <name evidence="9" type="ORF">AFUS01_LOCUS29991</name>
</gene>
<dbReference type="InterPro" id="IPR008506">
    <property type="entry name" value="SND2/TMEM208"/>
</dbReference>
<dbReference type="GO" id="GO:0006624">
    <property type="term" value="P:vacuolar protein processing"/>
    <property type="evidence" value="ECO:0007669"/>
    <property type="project" value="TreeGrafter"/>
</dbReference>
<reference evidence="9" key="1">
    <citation type="submission" date="2021-06" db="EMBL/GenBank/DDBJ databases">
        <authorList>
            <person name="Hodson N. C."/>
            <person name="Mongue J. A."/>
            <person name="Jaron S. K."/>
        </authorList>
    </citation>
    <scope>NUCLEOTIDE SEQUENCE</scope>
</reference>
<evidence type="ECO:0000313" key="9">
    <source>
        <dbReference type="EMBL" id="CAG7819553.1"/>
    </source>
</evidence>
<keyword evidence="7 8" id="KW-0472">Membrane</keyword>
<organism evidence="9 10">
    <name type="scientific">Allacma fusca</name>
    <dbReference type="NCBI Taxonomy" id="39272"/>
    <lineage>
        <taxon>Eukaryota</taxon>
        <taxon>Metazoa</taxon>
        <taxon>Ecdysozoa</taxon>
        <taxon>Arthropoda</taxon>
        <taxon>Hexapoda</taxon>
        <taxon>Collembola</taxon>
        <taxon>Symphypleona</taxon>
        <taxon>Sminthuridae</taxon>
        <taxon>Allacma</taxon>
    </lineage>
</organism>
<protein>
    <recommendedName>
        <fullName evidence="3">Transmembrane protein 208</fullName>
    </recommendedName>
</protein>
<evidence type="ECO:0000256" key="6">
    <source>
        <dbReference type="ARBA" id="ARBA00022989"/>
    </source>
</evidence>
<evidence type="ECO:0000256" key="8">
    <source>
        <dbReference type="SAM" id="Phobius"/>
    </source>
</evidence>
<dbReference type="Pfam" id="PF05620">
    <property type="entry name" value="TMEM208_SND2"/>
    <property type="match status" value="1"/>
</dbReference>
<accession>A0A8J2PF46</accession>
<keyword evidence="5" id="KW-0256">Endoplasmic reticulum</keyword>
<dbReference type="PANTHER" id="PTHR13505:SF7">
    <property type="entry name" value="TRANSMEMBRANE PROTEIN 208"/>
    <property type="match status" value="1"/>
</dbReference>
<evidence type="ECO:0000256" key="4">
    <source>
        <dbReference type="ARBA" id="ARBA00022692"/>
    </source>
</evidence>
<name>A0A8J2PF46_9HEXA</name>
<sequence>MAPQKGKQGTKGQKQIVEENAATLHFYRNMIFGANGLYFLLMSFLSDGYSFWDIVLFLFGALITIACFQFMNFMAKPKFSDTNQLLDSGVDLNMESGVAEHVKDVIILTSGCQVVSFFTKYAWFFWLLVPLKGFYYAWTKLIAPWVFAPAPEATAGEEKKQRKFDRKMRR</sequence>
<keyword evidence="10" id="KW-1185">Reference proteome</keyword>
<keyword evidence="6 8" id="KW-1133">Transmembrane helix</keyword>
<dbReference type="GO" id="GO:0005773">
    <property type="term" value="C:vacuole"/>
    <property type="evidence" value="ECO:0007669"/>
    <property type="project" value="GOC"/>
</dbReference>
<feature type="transmembrane region" description="Helical" evidence="8">
    <location>
        <begin position="51"/>
        <end position="71"/>
    </location>
</feature>